<keyword evidence="1" id="KW-1133">Transmembrane helix</keyword>
<keyword evidence="1" id="KW-0812">Transmembrane</keyword>
<reference evidence="2" key="1">
    <citation type="submission" date="2017-07" db="EMBL/GenBank/DDBJ databases">
        <title>Taro Niue Genome Assembly and Annotation.</title>
        <authorList>
            <person name="Atibalentja N."/>
            <person name="Keating K."/>
            <person name="Fields C.J."/>
        </authorList>
    </citation>
    <scope>NUCLEOTIDE SEQUENCE</scope>
    <source>
        <strain evidence="2">Niue_2</strain>
        <tissue evidence="2">Leaf</tissue>
    </source>
</reference>
<keyword evidence="1" id="KW-0472">Membrane</keyword>
<dbReference type="AlphaFoldDB" id="A0A843TD76"/>
<keyword evidence="3" id="KW-1185">Reference proteome</keyword>
<evidence type="ECO:0000313" key="2">
    <source>
        <dbReference type="EMBL" id="MQL68177.1"/>
    </source>
</evidence>
<evidence type="ECO:0000313" key="3">
    <source>
        <dbReference type="Proteomes" id="UP000652761"/>
    </source>
</evidence>
<accession>A0A843TD76</accession>
<protein>
    <submittedName>
        <fullName evidence="2">Uncharacterized protein</fullName>
    </submittedName>
</protein>
<comment type="caution">
    <text evidence="2">The sequence shown here is derived from an EMBL/GenBank/DDBJ whole genome shotgun (WGS) entry which is preliminary data.</text>
</comment>
<dbReference type="OrthoDB" id="1372046at2759"/>
<proteinExistence type="predicted"/>
<gene>
    <name evidence="2" type="ORF">Taro_000447</name>
</gene>
<sequence>MSSPFLPRIVVDAAVPLSCCLLDNYFYLGGFLMLMVAFAAPSLASPFFSSSPFQSHSQSLLLFYVPTVHAGMEDCSCSQLRSQGNTGCTHVFDHPPAIREQILTKVDVLTRSYLSNWGGNTIDVQEKAKEEFFKLVLGTLSLPIDLPSTNYRGGLQASPLILLPYLHCLFGGHPLTGLPTAGQEKDHKLDEGNYRGERNFASTHDDMLSTLLPSEDKSRMELTDD</sequence>
<name>A0A843TD76_COLES</name>
<feature type="transmembrane region" description="Helical" evidence="1">
    <location>
        <begin position="25"/>
        <end position="48"/>
    </location>
</feature>
<evidence type="ECO:0000256" key="1">
    <source>
        <dbReference type="SAM" id="Phobius"/>
    </source>
</evidence>
<dbReference type="Proteomes" id="UP000652761">
    <property type="component" value="Unassembled WGS sequence"/>
</dbReference>
<dbReference type="EMBL" id="NMUH01000009">
    <property type="protein sequence ID" value="MQL68177.1"/>
    <property type="molecule type" value="Genomic_DNA"/>
</dbReference>
<organism evidence="2 3">
    <name type="scientific">Colocasia esculenta</name>
    <name type="common">Wild taro</name>
    <name type="synonym">Arum esculentum</name>
    <dbReference type="NCBI Taxonomy" id="4460"/>
    <lineage>
        <taxon>Eukaryota</taxon>
        <taxon>Viridiplantae</taxon>
        <taxon>Streptophyta</taxon>
        <taxon>Embryophyta</taxon>
        <taxon>Tracheophyta</taxon>
        <taxon>Spermatophyta</taxon>
        <taxon>Magnoliopsida</taxon>
        <taxon>Liliopsida</taxon>
        <taxon>Araceae</taxon>
        <taxon>Aroideae</taxon>
        <taxon>Colocasieae</taxon>
        <taxon>Colocasia</taxon>
    </lineage>
</organism>